<accession>A0AAD4QNJ3</accession>
<comment type="cofactor">
    <cofactor evidence="1 8 10">
        <name>pyridoxal 5'-phosphate</name>
        <dbReference type="ChEBI" id="CHEBI:597326"/>
    </cofactor>
</comment>
<dbReference type="AlphaFoldDB" id="A0AAD4QNJ3"/>
<organism evidence="12 13">
    <name type="scientific">Multifurca ochricompacta</name>
    <dbReference type="NCBI Taxonomy" id="376703"/>
    <lineage>
        <taxon>Eukaryota</taxon>
        <taxon>Fungi</taxon>
        <taxon>Dikarya</taxon>
        <taxon>Basidiomycota</taxon>
        <taxon>Agaricomycotina</taxon>
        <taxon>Agaricomycetes</taxon>
        <taxon>Russulales</taxon>
        <taxon>Russulaceae</taxon>
        <taxon>Multifurca</taxon>
    </lineage>
</organism>
<dbReference type="PANTHER" id="PTHR21152">
    <property type="entry name" value="AMINOTRANSFERASE CLASS V"/>
    <property type="match status" value="1"/>
</dbReference>
<dbReference type="EC" id="2.6.1.44" evidence="3"/>
<evidence type="ECO:0000256" key="2">
    <source>
        <dbReference type="ARBA" id="ARBA00009236"/>
    </source>
</evidence>
<evidence type="ECO:0000256" key="9">
    <source>
        <dbReference type="RuleBase" id="RU004075"/>
    </source>
</evidence>
<dbReference type="GO" id="GO:0005777">
    <property type="term" value="C:peroxisome"/>
    <property type="evidence" value="ECO:0007669"/>
    <property type="project" value="TreeGrafter"/>
</dbReference>
<dbReference type="InterPro" id="IPR020578">
    <property type="entry name" value="Aminotrans_V_PyrdxlP_BS"/>
</dbReference>
<keyword evidence="6 8" id="KW-0663">Pyridoxal phosphate</keyword>
<dbReference type="Gene3D" id="3.40.640.10">
    <property type="entry name" value="Type I PLP-dependent aspartate aminotransferase-like (Major domain)"/>
    <property type="match status" value="2"/>
</dbReference>
<protein>
    <recommendedName>
        <fullName evidence="3">alanine--glyoxylate transaminase</fullName>
        <ecNumber evidence="3">2.6.1.44</ecNumber>
    </recommendedName>
</protein>
<evidence type="ECO:0000313" key="13">
    <source>
        <dbReference type="Proteomes" id="UP001203297"/>
    </source>
</evidence>
<evidence type="ECO:0000259" key="11">
    <source>
        <dbReference type="Pfam" id="PF00266"/>
    </source>
</evidence>
<gene>
    <name evidence="12" type="ORF">B0F90DRAFT_1694557</name>
</gene>
<dbReference type="PROSITE" id="PS00595">
    <property type="entry name" value="AA_TRANSFER_CLASS_5"/>
    <property type="match status" value="1"/>
</dbReference>
<evidence type="ECO:0000313" key="12">
    <source>
        <dbReference type="EMBL" id="KAI0305923.1"/>
    </source>
</evidence>
<feature type="domain" description="Aminotransferase class V" evidence="11">
    <location>
        <begin position="136"/>
        <end position="270"/>
    </location>
</feature>
<dbReference type="InterPro" id="IPR015424">
    <property type="entry name" value="PyrdxlP-dep_Trfase"/>
</dbReference>
<dbReference type="InterPro" id="IPR000192">
    <property type="entry name" value="Aminotrans_V_dom"/>
</dbReference>
<dbReference type="GO" id="GO:0008453">
    <property type="term" value="F:alanine-glyoxylate transaminase activity"/>
    <property type="evidence" value="ECO:0007669"/>
    <property type="project" value="UniProtKB-EC"/>
</dbReference>
<dbReference type="Proteomes" id="UP001203297">
    <property type="component" value="Unassembled WGS sequence"/>
</dbReference>
<dbReference type="Pfam" id="PF00266">
    <property type="entry name" value="Aminotran_5"/>
    <property type="match status" value="1"/>
</dbReference>
<dbReference type="PIRSF" id="PIRSF000524">
    <property type="entry name" value="SPT"/>
    <property type="match status" value="1"/>
</dbReference>
<feature type="binding site" evidence="7">
    <location>
        <position position="358"/>
    </location>
    <ligand>
        <name>substrate</name>
    </ligand>
</feature>
<evidence type="ECO:0000256" key="6">
    <source>
        <dbReference type="ARBA" id="ARBA00022898"/>
    </source>
</evidence>
<evidence type="ECO:0000256" key="4">
    <source>
        <dbReference type="ARBA" id="ARBA00022576"/>
    </source>
</evidence>
<evidence type="ECO:0000256" key="7">
    <source>
        <dbReference type="PIRSR" id="PIRSR000524-1"/>
    </source>
</evidence>
<sequence length="366" mass="39398">MLSRVQGALRRTSVTHLLSTLSFTTRNRVMSSTTGFKQELPDHSIPGPIEVTDEVLYANAHPSVSHMSADFTAVFGESIRMTREVVRTTAAQPFLISGSGTLGWDQVSANLVEPGERALVLNTGYFGDSFAECRAALQSKKYKIVTITHVDTSTGVLSNPQPVADAVKRISPDTLVVLDAVCAVASEDIQMDSWGIDVVITASQKGLGAPPGLSIVVVSQKALKVFETRSKPVTAFYASWKKWLPIMKAYEGGSAAYFATPPVNLVYAYHQSLSQITKGDPSLDERLELHRKTSSRIKAAATDLGLSQLPIGTEISANGMTALWCPDSVKSSDLLPAFLQRGVVVAGGLGTRKEKYFRIGCATPSY</sequence>
<dbReference type="InterPro" id="IPR015421">
    <property type="entry name" value="PyrdxlP-dep_Trfase_major"/>
</dbReference>
<evidence type="ECO:0000256" key="10">
    <source>
        <dbReference type="RuleBase" id="RU004504"/>
    </source>
</evidence>
<evidence type="ECO:0000256" key="5">
    <source>
        <dbReference type="ARBA" id="ARBA00022679"/>
    </source>
</evidence>
<dbReference type="SUPFAM" id="SSF53383">
    <property type="entry name" value="PLP-dependent transferases"/>
    <property type="match status" value="1"/>
</dbReference>
<keyword evidence="13" id="KW-1185">Reference proteome</keyword>
<keyword evidence="5 12" id="KW-0808">Transferase</keyword>
<dbReference type="GO" id="GO:0004760">
    <property type="term" value="F:L-serine-pyruvate transaminase activity"/>
    <property type="evidence" value="ECO:0007669"/>
    <property type="project" value="TreeGrafter"/>
</dbReference>
<dbReference type="EMBL" id="WTXG01000004">
    <property type="protein sequence ID" value="KAI0305923.1"/>
    <property type="molecule type" value="Genomic_DNA"/>
</dbReference>
<evidence type="ECO:0000256" key="3">
    <source>
        <dbReference type="ARBA" id="ARBA00013049"/>
    </source>
</evidence>
<dbReference type="InterPro" id="IPR015422">
    <property type="entry name" value="PyrdxlP-dep_Trfase_small"/>
</dbReference>
<feature type="modified residue" description="N6-(pyridoxal phosphate)lysine" evidence="8">
    <location>
        <position position="205"/>
    </location>
</feature>
<dbReference type="InterPro" id="IPR024169">
    <property type="entry name" value="SP_NH2Trfase/AEP_transaminase"/>
</dbReference>
<comment type="similarity">
    <text evidence="2 9">Belongs to the class-V pyridoxal-phosphate-dependent aminotransferase family.</text>
</comment>
<comment type="caution">
    <text evidence="12">The sequence shown here is derived from an EMBL/GenBank/DDBJ whole genome shotgun (WGS) entry which is preliminary data.</text>
</comment>
<evidence type="ECO:0000256" key="8">
    <source>
        <dbReference type="PIRSR" id="PIRSR000524-50"/>
    </source>
</evidence>
<evidence type="ECO:0000256" key="1">
    <source>
        <dbReference type="ARBA" id="ARBA00001933"/>
    </source>
</evidence>
<name>A0AAD4QNJ3_9AGAM</name>
<reference evidence="12" key="1">
    <citation type="journal article" date="2022" name="New Phytol.">
        <title>Evolutionary transition to the ectomycorrhizal habit in the genomes of a hyperdiverse lineage of mushroom-forming fungi.</title>
        <authorList>
            <person name="Looney B."/>
            <person name="Miyauchi S."/>
            <person name="Morin E."/>
            <person name="Drula E."/>
            <person name="Courty P.E."/>
            <person name="Kohler A."/>
            <person name="Kuo A."/>
            <person name="LaButti K."/>
            <person name="Pangilinan J."/>
            <person name="Lipzen A."/>
            <person name="Riley R."/>
            <person name="Andreopoulos W."/>
            <person name="He G."/>
            <person name="Johnson J."/>
            <person name="Nolan M."/>
            <person name="Tritt A."/>
            <person name="Barry K.W."/>
            <person name="Grigoriev I.V."/>
            <person name="Nagy L.G."/>
            <person name="Hibbett D."/>
            <person name="Henrissat B."/>
            <person name="Matheny P.B."/>
            <person name="Labbe J."/>
            <person name="Martin F.M."/>
        </authorList>
    </citation>
    <scope>NUCLEOTIDE SEQUENCE</scope>
    <source>
        <strain evidence="12">BPL690</strain>
    </source>
</reference>
<proteinExistence type="inferred from homology"/>
<dbReference type="GO" id="GO:0019265">
    <property type="term" value="P:glycine biosynthetic process, by transamination of glyoxylate"/>
    <property type="evidence" value="ECO:0007669"/>
    <property type="project" value="TreeGrafter"/>
</dbReference>
<dbReference type="PANTHER" id="PTHR21152:SF24">
    <property type="entry name" value="ALANINE--GLYOXYLATE AMINOTRANSFERASE 1"/>
    <property type="match status" value="1"/>
</dbReference>
<keyword evidence="4" id="KW-0032">Aminotransferase</keyword>
<dbReference type="Gene3D" id="3.90.1150.10">
    <property type="entry name" value="Aspartate Aminotransferase, domain 1"/>
    <property type="match status" value="1"/>
</dbReference>